<dbReference type="SMART" id="SM00382">
    <property type="entry name" value="AAA"/>
    <property type="match status" value="2"/>
</dbReference>
<feature type="domain" description="AAA+ ATPase" evidence="6">
    <location>
        <begin position="326"/>
        <end position="469"/>
    </location>
</feature>
<evidence type="ECO:0000256" key="4">
    <source>
        <dbReference type="ARBA" id="ARBA00023186"/>
    </source>
</evidence>
<keyword evidence="4" id="KW-0143">Chaperone</keyword>
<evidence type="ECO:0000313" key="9">
    <source>
        <dbReference type="Proteomes" id="UP000745577"/>
    </source>
</evidence>
<feature type="transmembrane region" description="Helical" evidence="5">
    <location>
        <begin position="78"/>
        <end position="96"/>
    </location>
</feature>
<dbReference type="Proteomes" id="UP000745577">
    <property type="component" value="Unassembled WGS sequence"/>
</dbReference>
<keyword evidence="5" id="KW-0472">Membrane</keyword>
<reference evidence="8" key="1">
    <citation type="submission" date="2020-04" db="EMBL/GenBank/DDBJ databases">
        <authorList>
            <person name="Zhang T."/>
        </authorList>
    </citation>
    <scope>NUCLEOTIDE SEQUENCE</scope>
    <source>
        <strain evidence="8">HKST-UBA15</strain>
    </source>
</reference>
<dbReference type="PANTHER" id="PTHR11638">
    <property type="entry name" value="ATP-DEPENDENT CLP PROTEASE"/>
    <property type="match status" value="1"/>
</dbReference>
<dbReference type="InterPro" id="IPR041546">
    <property type="entry name" value="ClpA/ClpB_AAA_lid"/>
</dbReference>
<evidence type="ECO:0000256" key="2">
    <source>
        <dbReference type="ARBA" id="ARBA00022741"/>
    </source>
</evidence>
<evidence type="ECO:0000256" key="3">
    <source>
        <dbReference type="ARBA" id="ARBA00022840"/>
    </source>
</evidence>
<dbReference type="CDD" id="cd19499">
    <property type="entry name" value="RecA-like_ClpB_Hsp104-like"/>
    <property type="match status" value="1"/>
</dbReference>
<evidence type="ECO:0000256" key="5">
    <source>
        <dbReference type="SAM" id="Phobius"/>
    </source>
</evidence>
<dbReference type="Gene3D" id="1.10.8.60">
    <property type="match status" value="2"/>
</dbReference>
<evidence type="ECO:0000259" key="7">
    <source>
        <dbReference type="SMART" id="SM01086"/>
    </source>
</evidence>
<dbReference type="InterPro" id="IPR050130">
    <property type="entry name" value="ClpA_ClpB"/>
</dbReference>
<comment type="caution">
    <text evidence="8">The sequence shown here is derived from an EMBL/GenBank/DDBJ whole genome shotgun (WGS) entry which is preliminary data.</text>
</comment>
<dbReference type="CDD" id="cd00009">
    <property type="entry name" value="AAA"/>
    <property type="match status" value="1"/>
</dbReference>
<sequence>MLKKISSLGEYKNTKLKINFNYLSKEFGLRKELQKIEEIVGWGVILLTVIIICLFALYEAYFNSKFILSNLNQVDSLAKLIFYLGIGFISYGSYLVRDRNVFLDKFGQKDLDGLRIRFDNGENPSELDITDYFDKDLINLIDEVLARKEEGNIFENILEELSNLYLVKLASSRLGMDYEILGKLIHANNKYEFNEEKLALVLKESFVIALENGFKKVDELALFIHLCKTDLKNELLRIEVGENEVDAMKLWAQNLNRRARYLQIIKTKSMLKPTSTVNRAYTSVFSPSLVKYSRDFTAEIVQGNFELSYAREGELKNLISMVTSGESSASLVLGQPGVGKTTFIKNFAIKMVVEDVPKVIQDMRLVGFDFNRAYALAENEQQFKATVENIVQEVAKAKNIILVIDDLDELVNVKKELSAEIINLLTDAMDVHKLRIVATSSVEGYTRHIKPYKALDALFNKMTMEVPTDEIALQILFDFVPEFEKTYKVKIAFESADRAVELSHKFAFERVLPDKAINLLEEAISKALSEGKTVVDKEVVDKLVAGKVGVEVGSISMKESEFLNKLEIELHKRVIGQHQAVDAVASALRRSRAGLTNQNRPVASFLFFGPTGVGKTELAKTVAELYFGDESKMIRLDMSEYQEDRNLGRLIGVQEGEEFVGGYLTEAVRSKPYSLILLDEIEKANPQVLDLFLQVLDEGKITDGMGREVVFTNTIIIATSNVASKQIADLISHGRRYSEVLEAIMPSLRNFLRIEFLNRFDKLIMFKPLLKMEVEEIANLMMNSVRKKLDLKGIKLQYGKELLNELATMGFNELYGARELRRIITDTVEDKIAELIIAKELKSGDTLVINKLDDLEVK</sequence>
<evidence type="ECO:0000259" key="6">
    <source>
        <dbReference type="SMART" id="SM00382"/>
    </source>
</evidence>
<keyword evidence="3" id="KW-0067">ATP-binding</keyword>
<dbReference type="InterPro" id="IPR019489">
    <property type="entry name" value="Clp_ATPase_C"/>
</dbReference>
<protein>
    <submittedName>
        <fullName evidence="8">AAA family ATPase</fullName>
    </submittedName>
</protein>
<dbReference type="GO" id="GO:0016887">
    <property type="term" value="F:ATP hydrolysis activity"/>
    <property type="evidence" value="ECO:0007669"/>
    <property type="project" value="InterPro"/>
</dbReference>
<keyword evidence="5" id="KW-1133">Transmembrane helix</keyword>
<evidence type="ECO:0000256" key="1">
    <source>
        <dbReference type="ARBA" id="ARBA00022737"/>
    </source>
</evidence>
<feature type="transmembrane region" description="Helical" evidence="5">
    <location>
        <begin position="39"/>
        <end position="58"/>
    </location>
</feature>
<accession>A0A955L0W9</accession>
<dbReference type="EMBL" id="JAGQLL010000019">
    <property type="protein sequence ID" value="MCA9379936.1"/>
    <property type="molecule type" value="Genomic_DNA"/>
</dbReference>
<dbReference type="InterPro" id="IPR027417">
    <property type="entry name" value="P-loop_NTPase"/>
</dbReference>
<proteinExistence type="predicted"/>
<dbReference type="GO" id="GO:0005737">
    <property type="term" value="C:cytoplasm"/>
    <property type="evidence" value="ECO:0007669"/>
    <property type="project" value="TreeGrafter"/>
</dbReference>
<dbReference type="Gene3D" id="3.40.50.300">
    <property type="entry name" value="P-loop containing nucleotide triphosphate hydrolases"/>
    <property type="match status" value="2"/>
</dbReference>
<dbReference type="InterPro" id="IPR003959">
    <property type="entry name" value="ATPase_AAA_core"/>
</dbReference>
<dbReference type="SUPFAM" id="SSF52540">
    <property type="entry name" value="P-loop containing nucleoside triphosphate hydrolases"/>
    <property type="match status" value="2"/>
</dbReference>
<feature type="domain" description="Clp ATPase C-terminal" evidence="7">
    <location>
        <begin position="769"/>
        <end position="857"/>
    </location>
</feature>
<dbReference type="Pfam" id="PF00004">
    <property type="entry name" value="AAA"/>
    <property type="match status" value="1"/>
</dbReference>
<dbReference type="Pfam" id="PF17871">
    <property type="entry name" value="AAA_lid_9"/>
    <property type="match status" value="1"/>
</dbReference>
<dbReference type="Pfam" id="PF07724">
    <property type="entry name" value="AAA_2"/>
    <property type="match status" value="1"/>
</dbReference>
<dbReference type="InterPro" id="IPR001270">
    <property type="entry name" value="ClpA/B"/>
</dbReference>
<keyword evidence="5" id="KW-0812">Transmembrane</keyword>
<keyword evidence="1" id="KW-0677">Repeat</keyword>
<dbReference type="GO" id="GO:0034605">
    <property type="term" value="P:cellular response to heat"/>
    <property type="evidence" value="ECO:0007669"/>
    <property type="project" value="TreeGrafter"/>
</dbReference>
<dbReference type="Pfam" id="PF10431">
    <property type="entry name" value="ClpB_D2-small"/>
    <property type="match status" value="1"/>
</dbReference>
<evidence type="ECO:0000313" key="8">
    <source>
        <dbReference type="EMBL" id="MCA9379936.1"/>
    </source>
</evidence>
<gene>
    <name evidence="8" type="ORF">KC675_02025</name>
</gene>
<name>A0A955L0W9_9BACT</name>
<dbReference type="PRINTS" id="PR00300">
    <property type="entry name" value="CLPPROTEASEA"/>
</dbReference>
<keyword evidence="2" id="KW-0547">Nucleotide-binding</keyword>
<reference evidence="8" key="2">
    <citation type="journal article" date="2021" name="Microbiome">
        <title>Successional dynamics and alternative stable states in a saline activated sludge microbial community over 9 years.</title>
        <authorList>
            <person name="Wang Y."/>
            <person name="Ye J."/>
            <person name="Ju F."/>
            <person name="Liu L."/>
            <person name="Boyd J.A."/>
            <person name="Deng Y."/>
            <person name="Parks D.H."/>
            <person name="Jiang X."/>
            <person name="Yin X."/>
            <person name="Woodcroft B.J."/>
            <person name="Tyson G.W."/>
            <person name="Hugenholtz P."/>
            <person name="Polz M.F."/>
            <person name="Zhang T."/>
        </authorList>
    </citation>
    <scope>NUCLEOTIDE SEQUENCE</scope>
    <source>
        <strain evidence="8">HKST-UBA15</strain>
    </source>
</reference>
<dbReference type="GO" id="GO:0005524">
    <property type="term" value="F:ATP binding"/>
    <property type="evidence" value="ECO:0007669"/>
    <property type="project" value="UniProtKB-KW"/>
</dbReference>
<dbReference type="AlphaFoldDB" id="A0A955L0W9"/>
<organism evidence="8 9">
    <name type="scientific">Candidatus Dojkabacteria bacterium</name>
    <dbReference type="NCBI Taxonomy" id="2099670"/>
    <lineage>
        <taxon>Bacteria</taxon>
        <taxon>Candidatus Dojkabacteria</taxon>
    </lineage>
</organism>
<feature type="domain" description="AAA+ ATPase" evidence="6">
    <location>
        <begin position="601"/>
        <end position="770"/>
    </location>
</feature>
<dbReference type="InterPro" id="IPR003593">
    <property type="entry name" value="AAA+_ATPase"/>
</dbReference>
<dbReference type="SMART" id="SM01086">
    <property type="entry name" value="ClpB_D2-small"/>
    <property type="match status" value="1"/>
</dbReference>
<dbReference type="PANTHER" id="PTHR11638:SF18">
    <property type="entry name" value="HEAT SHOCK PROTEIN 104"/>
    <property type="match status" value="1"/>
</dbReference>